<name>A0A1M6G9B5_9FIRM</name>
<organism evidence="1 2">
    <name type="scientific">Desulfosporosinus lacus DSM 15449</name>
    <dbReference type="NCBI Taxonomy" id="1121420"/>
    <lineage>
        <taxon>Bacteria</taxon>
        <taxon>Bacillati</taxon>
        <taxon>Bacillota</taxon>
        <taxon>Clostridia</taxon>
        <taxon>Eubacteriales</taxon>
        <taxon>Desulfitobacteriaceae</taxon>
        <taxon>Desulfosporosinus</taxon>
    </lineage>
</organism>
<sequence length="62" mass="6895">MIGNLSDSFHEVNVRLKLDEFTVKEADGVLLRTPDIICRDAASLLVNLHSLDIRGISKMSAR</sequence>
<dbReference type="RefSeq" id="WP_242947752.1">
    <property type="nucleotide sequence ID" value="NZ_FQXJ01000035.1"/>
</dbReference>
<gene>
    <name evidence="1" type="ORF">SAMN02746098_05098</name>
</gene>
<dbReference type="AlphaFoldDB" id="A0A1M6G9B5"/>
<evidence type="ECO:0000313" key="1">
    <source>
        <dbReference type="EMBL" id="SHJ06508.1"/>
    </source>
</evidence>
<proteinExistence type="predicted"/>
<protein>
    <submittedName>
        <fullName evidence="1">Uncharacterized protein</fullName>
    </submittedName>
</protein>
<keyword evidence="2" id="KW-1185">Reference proteome</keyword>
<accession>A0A1M6G9B5</accession>
<reference evidence="2" key="1">
    <citation type="submission" date="2016-11" db="EMBL/GenBank/DDBJ databases">
        <authorList>
            <person name="Varghese N."/>
            <person name="Submissions S."/>
        </authorList>
    </citation>
    <scope>NUCLEOTIDE SEQUENCE [LARGE SCALE GENOMIC DNA]</scope>
    <source>
        <strain evidence="2">DSM 15449</strain>
    </source>
</reference>
<evidence type="ECO:0000313" key="2">
    <source>
        <dbReference type="Proteomes" id="UP000183954"/>
    </source>
</evidence>
<dbReference type="Proteomes" id="UP000183954">
    <property type="component" value="Unassembled WGS sequence"/>
</dbReference>
<dbReference type="EMBL" id="FQXJ01000035">
    <property type="protein sequence ID" value="SHJ06508.1"/>
    <property type="molecule type" value="Genomic_DNA"/>
</dbReference>